<accession>A0A941ICN5</accession>
<protein>
    <submittedName>
        <fullName evidence="5">GNAT family N-acetyltransferase</fullName>
    </submittedName>
</protein>
<dbReference type="AlphaFoldDB" id="A0A941ICN5"/>
<proteinExistence type="inferred from homology"/>
<keyword evidence="1" id="KW-0808">Transferase</keyword>
<evidence type="ECO:0000256" key="1">
    <source>
        <dbReference type="ARBA" id="ARBA00022679"/>
    </source>
</evidence>
<organism evidence="5 6">
    <name type="scientific">Virgibacillus salarius</name>
    <dbReference type="NCBI Taxonomy" id="447199"/>
    <lineage>
        <taxon>Bacteria</taxon>
        <taxon>Bacillati</taxon>
        <taxon>Bacillota</taxon>
        <taxon>Bacilli</taxon>
        <taxon>Bacillales</taxon>
        <taxon>Bacillaceae</taxon>
        <taxon>Virgibacillus</taxon>
    </lineage>
</organism>
<evidence type="ECO:0000313" key="6">
    <source>
        <dbReference type="Proteomes" id="UP000675284"/>
    </source>
</evidence>
<evidence type="ECO:0000313" key="5">
    <source>
        <dbReference type="EMBL" id="MBR7796335.1"/>
    </source>
</evidence>
<dbReference type="InterPro" id="IPR051531">
    <property type="entry name" value="N-acetyltransferase"/>
</dbReference>
<dbReference type="SUPFAM" id="SSF55729">
    <property type="entry name" value="Acyl-CoA N-acyltransferases (Nat)"/>
    <property type="match status" value="1"/>
</dbReference>
<dbReference type="PROSITE" id="PS51186">
    <property type="entry name" value="GNAT"/>
    <property type="match status" value="1"/>
</dbReference>
<comment type="caution">
    <text evidence="5">The sequence shown here is derived from an EMBL/GenBank/DDBJ whole genome shotgun (WGS) entry which is preliminary data.</text>
</comment>
<keyword evidence="2" id="KW-0012">Acyltransferase</keyword>
<dbReference type="InterPro" id="IPR016181">
    <property type="entry name" value="Acyl_CoA_acyltransferase"/>
</dbReference>
<gene>
    <name evidence="5" type="ORF">KCX74_09840</name>
</gene>
<feature type="domain" description="N-acetyltransferase" evidence="4">
    <location>
        <begin position="37"/>
        <end position="208"/>
    </location>
</feature>
<dbReference type="Gene3D" id="3.40.630.30">
    <property type="match status" value="1"/>
</dbReference>
<dbReference type="PANTHER" id="PTHR43792:SF8">
    <property type="entry name" value="[RIBOSOMAL PROTEIN US5]-ALANINE N-ACETYLTRANSFERASE"/>
    <property type="match status" value="1"/>
</dbReference>
<dbReference type="EMBL" id="JAGSOT010000025">
    <property type="protein sequence ID" value="MBR7796335.1"/>
    <property type="molecule type" value="Genomic_DNA"/>
</dbReference>
<dbReference type="PANTHER" id="PTHR43792">
    <property type="entry name" value="GNAT FAMILY, PUTATIVE (AFU_ORTHOLOGUE AFUA_3G00765)-RELATED-RELATED"/>
    <property type="match status" value="1"/>
</dbReference>
<keyword evidence="6" id="KW-1185">Reference proteome</keyword>
<reference evidence="5" key="1">
    <citation type="submission" date="2021-04" db="EMBL/GenBank/DDBJ databases">
        <title>Isolation and polyphasic classification of algal microorganism.</title>
        <authorList>
            <person name="Wang S."/>
        </authorList>
    </citation>
    <scope>NUCLEOTIDE SEQUENCE</scope>
    <source>
        <strain evidence="5">720a</strain>
    </source>
</reference>
<dbReference type="GO" id="GO:0008999">
    <property type="term" value="F:protein-N-terminal-alanine acetyltransferase activity"/>
    <property type="evidence" value="ECO:0007669"/>
    <property type="project" value="TreeGrafter"/>
</dbReference>
<dbReference type="InterPro" id="IPR000182">
    <property type="entry name" value="GNAT_dom"/>
</dbReference>
<dbReference type="Proteomes" id="UP000675284">
    <property type="component" value="Unassembled WGS sequence"/>
</dbReference>
<evidence type="ECO:0000256" key="3">
    <source>
        <dbReference type="ARBA" id="ARBA00038502"/>
    </source>
</evidence>
<evidence type="ECO:0000259" key="4">
    <source>
        <dbReference type="PROSITE" id="PS51186"/>
    </source>
</evidence>
<dbReference type="GO" id="GO:0005737">
    <property type="term" value="C:cytoplasm"/>
    <property type="evidence" value="ECO:0007669"/>
    <property type="project" value="TreeGrafter"/>
</dbReference>
<dbReference type="Pfam" id="PF13302">
    <property type="entry name" value="Acetyltransf_3"/>
    <property type="match status" value="1"/>
</dbReference>
<comment type="similarity">
    <text evidence="3">Belongs to the acetyltransferase family. RimJ subfamily.</text>
</comment>
<sequence length="208" mass="24923">MVLKRKHLYLEEKRCRGDIVLKSENINHDFVSETERLIIRLLDEQDYKRWLEGFNNNYPPQYKYDDDHLDISEWTEDAFQNVVKKHRELAADDRAYVFGIFRKMDGQHIGKVEFSTIMRGEFQWGMIGYRLHNQFWRYGYGKEAVKEGLNIAFSHLHFHRIEAHINVDNIPSINLAESVGMEFECTRKGFIFEFGEWTDNLVYYKNAK</sequence>
<name>A0A941ICN5_9BACI</name>
<evidence type="ECO:0000256" key="2">
    <source>
        <dbReference type="ARBA" id="ARBA00023315"/>
    </source>
</evidence>